<evidence type="ECO:0000256" key="6">
    <source>
        <dbReference type="ARBA" id="ARBA00023136"/>
    </source>
</evidence>
<dbReference type="AlphaFoldDB" id="A0A9X7XVM2"/>
<dbReference type="Proteomes" id="UP000464749">
    <property type="component" value="Plasmid unnamed2"/>
</dbReference>
<dbReference type="InterPro" id="IPR003688">
    <property type="entry name" value="TraG/VirD4"/>
</dbReference>
<dbReference type="InterPro" id="IPR027417">
    <property type="entry name" value="P-loop_NTPase"/>
</dbReference>
<dbReference type="SUPFAM" id="SSF52540">
    <property type="entry name" value="P-loop containing nucleoside triphosphate hydrolases"/>
    <property type="match status" value="1"/>
</dbReference>
<keyword evidence="6 8" id="KW-0472">Membrane</keyword>
<name>A0A9X7XVM2_LACJH</name>
<dbReference type="RefSeq" id="WP_163588993.1">
    <property type="nucleotide sequence ID" value="NZ_CP040856.1"/>
</dbReference>
<dbReference type="CDD" id="cd01127">
    <property type="entry name" value="TrwB_TraG_TraD_VirD4"/>
    <property type="match status" value="2"/>
</dbReference>
<evidence type="ECO:0000256" key="5">
    <source>
        <dbReference type="ARBA" id="ARBA00022989"/>
    </source>
</evidence>
<dbReference type="GO" id="GO:0005886">
    <property type="term" value="C:plasma membrane"/>
    <property type="evidence" value="ECO:0007669"/>
    <property type="project" value="UniProtKB-SubCell"/>
</dbReference>
<feature type="domain" description="TraD/TraG TraM recognition site" evidence="9">
    <location>
        <begin position="625"/>
        <end position="742"/>
    </location>
</feature>
<accession>A0A9X7XVM2</accession>
<proteinExistence type="inferred from homology"/>
<gene>
    <name evidence="10" type="ORF">FEE39_10360</name>
</gene>
<comment type="subcellular location">
    <subcellularLocation>
        <location evidence="1">Cell membrane</location>
        <topology evidence="1">Multi-pass membrane protein</topology>
    </subcellularLocation>
</comment>
<dbReference type="Gene3D" id="3.40.50.300">
    <property type="entry name" value="P-loop containing nucleotide triphosphate hydrolases"/>
    <property type="match status" value="1"/>
</dbReference>
<geneLocation type="plasmid" evidence="10 11">
    <name>unnamed2</name>
</geneLocation>
<keyword evidence="4 8" id="KW-0812">Transmembrane</keyword>
<dbReference type="InterPro" id="IPR051539">
    <property type="entry name" value="T4SS-coupling_protein"/>
</dbReference>
<protein>
    <submittedName>
        <fullName evidence="10">Conjugal transfer protein</fullName>
    </submittedName>
</protein>
<dbReference type="PANTHER" id="PTHR37937">
    <property type="entry name" value="CONJUGATIVE TRANSFER: DNA TRANSPORT"/>
    <property type="match status" value="1"/>
</dbReference>
<evidence type="ECO:0000256" key="3">
    <source>
        <dbReference type="ARBA" id="ARBA00022475"/>
    </source>
</evidence>
<evidence type="ECO:0000256" key="4">
    <source>
        <dbReference type="ARBA" id="ARBA00022692"/>
    </source>
</evidence>
<keyword evidence="10" id="KW-0614">Plasmid</keyword>
<dbReference type="Pfam" id="PF02534">
    <property type="entry name" value="T4SS-DNA_transf"/>
    <property type="match status" value="1"/>
</dbReference>
<feature type="transmembrane region" description="Helical" evidence="8">
    <location>
        <begin position="65"/>
        <end position="86"/>
    </location>
</feature>
<keyword evidence="3" id="KW-1003">Cell membrane</keyword>
<evidence type="ECO:0000256" key="8">
    <source>
        <dbReference type="SAM" id="Phobius"/>
    </source>
</evidence>
<keyword evidence="5 8" id="KW-1133">Transmembrane helix</keyword>
<dbReference type="Pfam" id="PF12696">
    <property type="entry name" value="TraG-D_C"/>
    <property type="match status" value="1"/>
</dbReference>
<feature type="transmembrane region" description="Helical" evidence="8">
    <location>
        <begin position="128"/>
        <end position="146"/>
    </location>
</feature>
<evidence type="ECO:0000259" key="9">
    <source>
        <dbReference type="Pfam" id="PF12696"/>
    </source>
</evidence>
<feature type="compositionally biased region" description="Acidic residues" evidence="7">
    <location>
        <begin position="836"/>
        <end position="845"/>
    </location>
</feature>
<feature type="region of interest" description="Disordered" evidence="7">
    <location>
        <begin position="833"/>
        <end position="873"/>
    </location>
</feature>
<dbReference type="InterPro" id="IPR032689">
    <property type="entry name" value="TraG-D_C"/>
</dbReference>
<evidence type="ECO:0000313" key="11">
    <source>
        <dbReference type="Proteomes" id="UP000464749"/>
    </source>
</evidence>
<feature type="compositionally biased region" description="Basic and acidic residues" evidence="7">
    <location>
        <begin position="855"/>
        <end position="873"/>
    </location>
</feature>
<reference evidence="10 11" key="1">
    <citation type="submission" date="2019-06" db="EMBL/GenBank/DDBJ databases">
        <title>Whole genome sequencing of Lactobacillus johnsonii strain G2A.</title>
        <authorList>
            <person name="Conlan S."/>
            <person name="Thomas P.J."/>
            <person name="Mullikin J."/>
            <person name="Singer J."/>
            <person name="Weaver C."/>
            <person name="Segre J.A."/>
        </authorList>
    </citation>
    <scope>NUCLEOTIDE SEQUENCE [LARGE SCALE GENOMIC DNA]</scope>
    <source>
        <strain evidence="10 11">G2A</strain>
        <plasmid evidence="10 11">unnamed2</plasmid>
    </source>
</reference>
<evidence type="ECO:0000256" key="2">
    <source>
        <dbReference type="ARBA" id="ARBA00008806"/>
    </source>
</evidence>
<sequence>MNLLRKITKLRYYHEKVDDFRNNNIIRKIKSDISGFRSKPNGEELPSEINSKNNPGTIKEKVKHYSIPTAIIYVLLLFFCNSMSWLQAQTQANGNRLVRFQNGKIVNGINYNQAFLNGMNPFKNRLPFTMWVILLILAMIVAILVCKRIGYADKQIAYGQKGDSRLTTIKELKEQFKEIPDHDRPSDYKRGYSFKGYGGVPISHFKTSYFVEDGAYNCIIVGQSRAGKGEMIVIPKIDIISRAEKQSSMIVNDPKMELYNASSDTLRKRGYEVYLLNLVDASNSMSYDPMALIKKAWGQGDKETAIQLVNSWTHDLYNQTDHGQNQWVYDGAQSAASAMIISLIKYCSNPDNFEDHKSHPEKVISNNILDMAIEVGGTKYLKNPANPSSEVNLLDQYFNSLDQTDDEKTLYAPANLMSTKEKGSIFSSLTQGLMPFQFPKISRMTSKNSINLKDLGFPKWFSFKTFKELEGQIVHVQFRKHRTKDNPHYKLIKDYEIRVGTQGFVEYNFDCDLHEGDLMQIVYKNPRENGEKYRALYRIHFRKGTLEDPIPKDDRKHLLKLIELVNELDMSRIKLSYCTKPIAIFLNISDSDRSNDAIASTFFTQVYQELATQCQKVKGNKCLRRVEFLLDEFDSAPKIADMGHKMTISAGRNILFTIILQSYEQLMGKYGSSVGKTIKENGQVKILIKTDSSSTNREFSDATGKYTHEDGSVHRDAMNIASGYNTHAEALSVVPATRLSQMLSGEALVLRPLHRWDLRGKIVRPYPIFNHEKTRMPFAHTFLNDEFKPTKDPNTLRVDNIHRDVDLNSLKIDYARFLAGHVSDRGIEAYISKGQDDEEEEDNNESESASNSSETENKEPSQEDAKKELARQREANSKFVQTLRLMRNNHAFGKDLYKVFLDLWRQGDTDQFKAKISNLDGEEGDILLNLWNKEIAK</sequence>
<dbReference type="NCBIfam" id="NF045973">
    <property type="entry name" value="conju_CD1115"/>
    <property type="match status" value="1"/>
</dbReference>
<comment type="similarity">
    <text evidence="2">Belongs to the VirD4/TraG family.</text>
</comment>
<organism evidence="10 11">
    <name type="scientific">Lactobacillus johnsonii</name>
    <dbReference type="NCBI Taxonomy" id="33959"/>
    <lineage>
        <taxon>Bacteria</taxon>
        <taxon>Bacillati</taxon>
        <taxon>Bacillota</taxon>
        <taxon>Bacilli</taxon>
        <taxon>Lactobacillales</taxon>
        <taxon>Lactobacillaceae</taxon>
        <taxon>Lactobacillus</taxon>
    </lineage>
</organism>
<dbReference type="PANTHER" id="PTHR37937:SF1">
    <property type="entry name" value="CONJUGATIVE TRANSFER: DNA TRANSPORT"/>
    <property type="match status" value="1"/>
</dbReference>
<evidence type="ECO:0000313" key="10">
    <source>
        <dbReference type="EMBL" id="QIA88636.1"/>
    </source>
</evidence>
<dbReference type="EMBL" id="CP040856">
    <property type="protein sequence ID" value="QIA88636.1"/>
    <property type="molecule type" value="Genomic_DNA"/>
</dbReference>
<evidence type="ECO:0000256" key="7">
    <source>
        <dbReference type="SAM" id="MobiDB-lite"/>
    </source>
</evidence>
<evidence type="ECO:0000256" key="1">
    <source>
        <dbReference type="ARBA" id="ARBA00004651"/>
    </source>
</evidence>